<sequence>MTSRSLSIRVTRARDKHPADATLHHVFVDAKNVLDGSDDRLAAIHDRSIARRRGTIVDGVDDDDDEINSSNSIIGRSN</sequence>
<gene>
    <name evidence="2" type="primary">ORF-53</name>
</gene>
<feature type="region of interest" description="Disordered" evidence="1">
    <location>
        <begin position="58"/>
        <end position="78"/>
    </location>
</feature>
<proteinExistence type="predicted"/>
<organism evidence="2 4">
    <name type="scientific">Chrysodeixis chalcites nucleopolyhedrovirus</name>
    <dbReference type="NCBI Taxonomy" id="320432"/>
    <lineage>
        <taxon>Viruses</taxon>
        <taxon>Viruses incertae sedis</taxon>
        <taxon>Naldaviricetes</taxon>
        <taxon>Lefavirales</taxon>
        <taxon>Baculoviridae</taxon>
        <taxon>Alphabaculovirus</taxon>
        <taxon>Alphabaculovirus chrychalcites</taxon>
    </lineage>
</organism>
<reference evidence="2 4" key="1">
    <citation type="journal article" date="2004" name="Virology">
        <title>Identification and characterization of a DNA photolyase-containing baculovirus from Chrysodeixis chalcites.</title>
        <authorList>
            <person name="van Oers M.M."/>
            <person name="Herniou E.A."/>
            <person name="Usmany M."/>
            <person name="Messelink G.J."/>
            <person name="Vlak J.M."/>
        </authorList>
    </citation>
    <scope>NUCLEOTIDE SEQUENCE [LARGE SCALE GENOMIC DNA]</scope>
</reference>
<reference evidence="2 4" key="2">
    <citation type="journal article" date="2005" name="J. Gen. Virol.">
        <title>Genome sequence of Chrysodeixis chalcites nucleopolyhedrovirus, a baculovirus with two DNA photolyase genes.</title>
        <authorList>
            <person name="van Oers M.M."/>
            <person name="Abma-Henkens M.H."/>
            <person name="Herniou E.A."/>
            <person name="de Groot J.C."/>
            <person name="Peters S."/>
            <person name="Vlak J.M."/>
        </authorList>
    </citation>
    <scope>NUCLEOTIDE SEQUENCE [LARGE SCALE GENOMIC DNA]</scope>
</reference>
<evidence type="ECO:0000256" key="1">
    <source>
        <dbReference type="SAM" id="MobiDB-lite"/>
    </source>
</evidence>
<evidence type="ECO:0000313" key="4">
    <source>
        <dbReference type="Proteomes" id="UP000202309"/>
    </source>
</evidence>
<evidence type="ECO:0000313" key="3">
    <source>
        <dbReference type="EMBL" id="AGE61613.1"/>
    </source>
</evidence>
<accession>Q4KT27</accession>
<dbReference type="EMBL" id="AY864330">
    <property type="protein sequence ID" value="AAY83984.1"/>
    <property type="molecule type" value="Genomic_DNA"/>
</dbReference>
<dbReference type="KEGG" id="vg:3431543"/>
<name>Q4KT27_9ABAC</name>
<reference evidence="3" key="3">
    <citation type="submission" date="2012-08" db="EMBL/GenBank/DDBJ databases">
        <title>Sequences comparision among Chrysodeixis chalcites nucleopolyhedrovirus genotypes from a field strain of the Canary Islands.</title>
        <authorList>
            <person name="Bernal A."/>
            <person name="Simon O."/>
            <person name="Palma L."/>
            <person name="Williams T."/>
            <person name="Caballero P."/>
        </authorList>
    </citation>
    <scope>NUCLEOTIDE SEQUENCE</scope>
    <source>
        <strain evidence="3">TF1</strain>
    </source>
</reference>
<evidence type="ECO:0000313" key="2">
    <source>
        <dbReference type="EMBL" id="AAY83984.1"/>
    </source>
</evidence>
<dbReference type="Proteomes" id="UP000202309">
    <property type="component" value="Segment"/>
</dbReference>
<keyword evidence="4" id="KW-1185">Reference proteome</keyword>
<feature type="compositionally biased region" description="Low complexity" evidence="1">
    <location>
        <begin position="68"/>
        <end position="78"/>
    </location>
</feature>
<protein>
    <submittedName>
        <fullName evidence="2">ORF-53 peptide</fullName>
    </submittedName>
</protein>
<dbReference type="GeneID" id="3431543"/>
<dbReference type="EMBL" id="JX560541">
    <property type="protein sequence ID" value="AGE61613.1"/>
    <property type="molecule type" value="Genomic_DNA"/>
</dbReference>
<dbReference type="RefSeq" id="YP_249657.1">
    <property type="nucleotide sequence ID" value="NC_007151.1"/>
</dbReference>